<organism evidence="2 3">
    <name type="scientific">Nocardia cyriacigeorgica</name>
    <dbReference type="NCBI Taxonomy" id="135487"/>
    <lineage>
        <taxon>Bacteria</taxon>
        <taxon>Bacillati</taxon>
        <taxon>Actinomycetota</taxon>
        <taxon>Actinomycetes</taxon>
        <taxon>Mycobacteriales</taxon>
        <taxon>Nocardiaceae</taxon>
        <taxon>Nocardia</taxon>
    </lineage>
</organism>
<feature type="compositionally biased region" description="Polar residues" evidence="1">
    <location>
        <begin position="155"/>
        <end position="170"/>
    </location>
</feature>
<evidence type="ECO:0000313" key="2">
    <source>
        <dbReference type="EMBL" id="VFA98037.1"/>
    </source>
</evidence>
<dbReference type="AlphaFoldDB" id="A0A4U8W748"/>
<dbReference type="Proteomes" id="UP000290439">
    <property type="component" value="Chromosome"/>
</dbReference>
<evidence type="ECO:0000313" key="3">
    <source>
        <dbReference type="Proteomes" id="UP000290439"/>
    </source>
</evidence>
<feature type="region of interest" description="Disordered" evidence="1">
    <location>
        <begin position="1"/>
        <end position="37"/>
    </location>
</feature>
<feature type="compositionally biased region" description="Basic and acidic residues" evidence="1">
    <location>
        <begin position="19"/>
        <end position="37"/>
    </location>
</feature>
<protein>
    <submittedName>
        <fullName evidence="2">Uncharacterized protein</fullName>
    </submittedName>
</protein>
<reference evidence="2 3" key="1">
    <citation type="submission" date="2019-02" db="EMBL/GenBank/DDBJ databases">
        <authorList>
            <consortium name="Pathogen Informatics"/>
        </authorList>
    </citation>
    <scope>NUCLEOTIDE SEQUENCE [LARGE SCALE GENOMIC DNA]</scope>
    <source>
        <strain evidence="2 3">3012STDY6756504</strain>
    </source>
</reference>
<feature type="compositionally biased region" description="Basic and acidic residues" evidence="1">
    <location>
        <begin position="141"/>
        <end position="150"/>
    </location>
</feature>
<name>A0A4U8W748_9NOCA</name>
<feature type="region of interest" description="Disordered" evidence="1">
    <location>
        <begin position="126"/>
        <end position="182"/>
    </location>
</feature>
<dbReference type="EMBL" id="LR215973">
    <property type="protein sequence ID" value="VFA98037.1"/>
    <property type="molecule type" value="Genomic_DNA"/>
</dbReference>
<gene>
    <name evidence="2" type="ORF">NCTC10797_01802</name>
</gene>
<feature type="compositionally biased region" description="Basic and acidic residues" evidence="1">
    <location>
        <begin position="79"/>
        <end position="90"/>
    </location>
</feature>
<evidence type="ECO:0000256" key="1">
    <source>
        <dbReference type="SAM" id="MobiDB-lite"/>
    </source>
</evidence>
<feature type="region of interest" description="Disordered" evidence="1">
    <location>
        <begin position="79"/>
        <end position="99"/>
    </location>
</feature>
<proteinExistence type="predicted"/>
<accession>A0A4U8W748</accession>
<sequence length="182" mass="20463">MASDRPRTSRKPRSPELIQRLERARERERRRKDEARERERVIRAAIKDYIAEWHAITECEAQLDTEATALQQRMRIAEERAGREKAEHHARQAAAAARMRETGLTEVEISELLETSPKHVRQLLAAVRAAHNGDGAPSETAENRTTDRPDPPNQQPNVTAVDTATSSSRGDSGKLASDRRGS</sequence>